<proteinExistence type="inferred from homology"/>
<evidence type="ECO:0000256" key="3">
    <source>
        <dbReference type="ARBA" id="ARBA00022691"/>
    </source>
</evidence>
<dbReference type="KEGG" id="aym:YM304_23220"/>
<dbReference type="EC" id="2.1.1.-" evidence="6"/>
<keyword evidence="7" id="KW-1185">Reference proteome</keyword>
<evidence type="ECO:0000256" key="1">
    <source>
        <dbReference type="ARBA" id="ARBA00022603"/>
    </source>
</evidence>
<feature type="binding site" evidence="4">
    <location>
        <position position="355"/>
    </location>
    <ligand>
        <name>S-adenosyl-L-methionine</name>
        <dbReference type="ChEBI" id="CHEBI:59789"/>
    </ligand>
</feature>
<comment type="similarity">
    <text evidence="4">Belongs to the class I-like SAM-binding methyltransferase superfamily. RNA M5U methyltransferase family.</text>
</comment>
<protein>
    <submittedName>
        <fullName evidence="6">Putative RNA methyltransferase</fullName>
        <ecNumber evidence="6">2.1.1.-</ecNumber>
    </submittedName>
</protein>
<evidence type="ECO:0000313" key="7">
    <source>
        <dbReference type="Proteomes" id="UP000011863"/>
    </source>
</evidence>
<feature type="binding site" evidence="4">
    <location>
        <position position="261"/>
    </location>
    <ligand>
        <name>S-adenosyl-L-methionine</name>
        <dbReference type="ChEBI" id="CHEBI:59789"/>
    </ligand>
</feature>
<gene>
    <name evidence="6" type="ORF">YM304_23220</name>
</gene>
<feature type="binding site" evidence="4">
    <location>
        <position position="312"/>
    </location>
    <ligand>
        <name>S-adenosyl-L-methionine</name>
        <dbReference type="ChEBI" id="CHEBI:59789"/>
    </ligand>
</feature>
<dbReference type="InterPro" id="IPR002792">
    <property type="entry name" value="TRAM_dom"/>
</dbReference>
<dbReference type="GO" id="GO:0070041">
    <property type="term" value="F:rRNA (uridine-C5-)-methyltransferase activity"/>
    <property type="evidence" value="ECO:0007669"/>
    <property type="project" value="TreeGrafter"/>
</dbReference>
<dbReference type="SUPFAM" id="SSF50249">
    <property type="entry name" value="Nucleic acid-binding proteins"/>
    <property type="match status" value="1"/>
</dbReference>
<feature type="active site" description="Nucleophile" evidence="4">
    <location>
        <position position="382"/>
    </location>
</feature>
<evidence type="ECO:0000256" key="4">
    <source>
        <dbReference type="PROSITE-ProRule" id="PRU01024"/>
    </source>
</evidence>
<dbReference type="GO" id="GO:0070475">
    <property type="term" value="P:rRNA base methylation"/>
    <property type="evidence" value="ECO:0007669"/>
    <property type="project" value="TreeGrafter"/>
</dbReference>
<dbReference type="InterPro" id="IPR030391">
    <property type="entry name" value="MeTrfase_TrmA_CS"/>
</dbReference>
<dbReference type="InterPro" id="IPR012340">
    <property type="entry name" value="NA-bd_OB-fold"/>
</dbReference>
<dbReference type="EMBL" id="AP012057">
    <property type="protein sequence ID" value="BAN02636.1"/>
    <property type="molecule type" value="Genomic_DNA"/>
</dbReference>
<dbReference type="PROSITE" id="PS01231">
    <property type="entry name" value="TRMA_2"/>
    <property type="match status" value="1"/>
</dbReference>
<dbReference type="Gene3D" id="3.40.50.150">
    <property type="entry name" value="Vaccinia Virus protein VP39"/>
    <property type="match status" value="1"/>
</dbReference>
<dbReference type="Pfam" id="PF01938">
    <property type="entry name" value="TRAM"/>
    <property type="match status" value="1"/>
</dbReference>
<evidence type="ECO:0000256" key="2">
    <source>
        <dbReference type="ARBA" id="ARBA00022679"/>
    </source>
</evidence>
<reference evidence="6 7" key="1">
    <citation type="journal article" date="2013" name="Int. J. Syst. Evol. Microbiol.">
        <title>Ilumatobacter nonamiense sp. nov. and Ilumatobacter coccineum sp. nov., isolated from seashore sand.</title>
        <authorList>
            <person name="Matsumoto A."/>
            <person name="Kasai H."/>
            <person name="Matsuo Y."/>
            <person name="Shizuri Y."/>
            <person name="Ichikawa N."/>
            <person name="Fujita N."/>
            <person name="Omura S."/>
            <person name="Takahashi Y."/>
        </authorList>
    </citation>
    <scope>NUCLEOTIDE SEQUENCE [LARGE SCALE GENOMIC DNA]</scope>
    <source>
        <strain evidence="7">NBRC 103263 / KCTC 29153 / YM16-304</strain>
    </source>
</reference>
<keyword evidence="1 4" id="KW-0489">Methyltransferase</keyword>
<evidence type="ECO:0000259" key="5">
    <source>
        <dbReference type="PROSITE" id="PS50926"/>
    </source>
</evidence>
<name>A0A6C7EF92_ILUCY</name>
<dbReference type="OrthoDB" id="9804590at2"/>
<evidence type="ECO:0000313" key="6">
    <source>
        <dbReference type="EMBL" id="BAN02636.1"/>
    </source>
</evidence>
<dbReference type="SUPFAM" id="SSF53335">
    <property type="entry name" value="S-adenosyl-L-methionine-dependent methyltransferases"/>
    <property type="match status" value="1"/>
</dbReference>
<accession>A0A6C7EF92</accession>
<dbReference type="PROSITE" id="PS51687">
    <property type="entry name" value="SAM_MT_RNA_M5U"/>
    <property type="match status" value="1"/>
</dbReference>
<dbReference type="PROSITE" id="PS50926">
    <property type="entry name" value="TRAM"/>
    <property type="match status" value="1"/>
</dbReference>
<dbReference type="PANTHER" id="PTHR11061">
    <property type="entry name" value="RNA M5U METHYLTRANSFERASE"/>
    <property type="match status" value="1"/>
</dbReference>
<keyword evidence="2 4" id="KW-0808">Transferase</keyword>
<sequence>MDTPRTVTVSPDRLVAGGEAMGRLDDGRVVFVRGVLPGEEAEAVVRNDRKDFVRAELASPDDVTEASPQRVVPTCPHRVAGCGGCGWMHLDTRHQLEAKVEIVKESLRRVGKLDVEVVEQLVEAGASVEPYGYRTTIRLTGLPSKVGRGVGFREERSDEIVPIDHCQVAHENIARLIRNLTVAPGVELTLRTSEATGGVTARWTKPEDRRRRGEKRRTIDAKKGEQAVSGLHSSVHIGDRAFLTERVADVNLRVSAPSFFQSGVQAAELLVDAVERAAPELGRAKHALDAYGGIGLFAATVMRPARHVTLVESSRSACLDAEANLEGRSHTIVRSDMAKWALPEGSPPIDVIVADPARPGLAKPGVGALAATEAPVLVLVSCDPVSLARDTQLLAEHGYTAERVEVLDLFPQTHHVETVTRFVR</sequence>
<keyword evidence="3 4" id="KW-0949">S-adenosyl-L-methionine</keyword>
<dbReference type="Gene3D" id="2.40.50.140">
    <property type="entry name" value="Nucleic acid-binding proteins"/>
    <property type="match status" value="1"/>
</dbReference>
<dbReference type="AlphaFoldDB" id="A0A6C7EF92"/>
<dbReference type="Proteomes" id="UP000011863">
    <property type="component" value="Chromosome"/>
</dbReference>
<organism evidence="6 7">
    <name type="scientific">Ilumatobacter coccineus (strain NBRC 103263 / KCTC 29153 / YM16-304)</name>
    <dbReference type="NCBI Taxonomy" id="1313172"/>
    <lineage>
        <taxon>Bacteria</taxon>
        <taxon>Bacillati</taxon>
        <taxon>Actinomycetota</taxon>
        <taxon>Acidimicrobiia</taxon>
        <taxon>Acidimicrobiales</taxon>
        <taxon>Ilumatobacteraceae</taxon>
        <taxon>Ilumatobacter</taxon>
    </lineage>
</organism>
<dbReference type="PANTHER" id="PTHR11061:SF30">
    <property type="entry name" value="TRNA (URACIL(54)-C(5))-METHYLTRANSFERASE"/>
    <property type="match status" value="1"/>
</dbReference>
<dbReference type="InterPro" id="IPR010280">
    <property type="entry name" value="U5_MeTrfase_fam"/>
</dbReference>
<dbReference type="InterPro" id="IPR029063">
    <property type="entry name" value="SAM-dependent_MTases_sf"/>
</dbReference>
<feature type="binding site" evidence="4">
    <location>
        <position position="291"/>
    </location>
    <ligand>
        <name>S-adenosyl-L-methionine</name>
        <dbReference type="ChEBI" id="CHEBI:59789"/>
    </ligand>
</feature>
<dbReference type="RefSeq" id="WP_015441883.1">
    <property type="nucleotide sequence ID" value="NC_020520.1"/>
</dbReference>
<dbReference type="Gene3D" id="2.40.50.1070">
    <property type="match status" value="1"/>
</dbReference>
<feature type="domain" description="TRAM" evidence="5">
    <location>
        <begin position="1"/>
        <end position="59"/>
    </location>
</feature>